<dbReference type="Pfam" id="PF00884">
    <property type="entry name" value="Sulfatase"/>
    <property type="match status" value="1"/>
</dbReference>
<proteinExistence type="predicted"/>
<dbReference type="EMBL" id="NHPB01000028">
    <property type="protein sequence ID" value="OYR71805.1"/>
    <property type="molecule type" value="Genomic_DNA"/>
</dbReference>
<gene>
    <name evidence="4" type="ORF">DJ78_04810</name>
    <name evidence="3" type="ORF">DJ80_08040</name>
</gene>
<reference evidence="3" key="2">
    <citation type="submission" date="2017-05" db="EMBL/GenBank/DDBJ databases">
        <authorList>
            <person name="Song R."/>
            <person name="Chenine A.L."/>
            <person name="Ruprecht R.M."/>
        </authorList>
    </citation>
    <scope>NUCLEOTIDE SEQUENCE</scope>
    <source>
        <strain evidence="4">G37</strain>
        <strain evidence="3">Ga36</strain>
    </source>
</reference>
<sequence length="472" mass="53286">MSRPNVVMIVLDTVRARNLSCYGYNRETTPNLEAMDLVRFDDAFAPANATVPSHASLFTGSYRSIHQTTSDNKILNPELPTLAERLSANGYRTLGFSNNIHVSSLFQFDRGFDELEFNKGAYGEPFGGVSVQLIRQHTEGDSVPKRIGEIIQYVRESDGSFSRTTASWLYKKATEAGLVDRGDRGAQKAYEYLDSSLPSDDRPFFMFFNLMEGHMPFLAPDKYLNQFDPDVERNVWGDYDGLHERTVQDSDRIVGGLLDKYDGCISYLDSVVDRMVTTLRERGILDDTYLFILGDHGEAFGEHGIYGHTGGLYNEITRVPLLVRPPGGADEKSVNRPVSIQWIMPTILREVGVDIPDRCVDQHLFERPEVPVVFESSGLGIDADHPDIKRYFEEMRGGIHGERKLIAGETWEELYALSDRMETEPLSESQEVGEAIEAAIARYDPTDRNEGYSDEELPSETQEQLRKLGYME</sequence>
<dbReference type="InterPro" id="IPR052701">
    <property type="entry name" value="GAG_Ulvan_Degrading_Sulfatases"/>
</dbReference>
<comment type="caution">
    <text evidence="3">The sequence shown here is derived from an EMBL/GenBank/DDBJ whole genome shotgun (WGS) entry which is preliminary data.</text>
</comment>
<dbReference type="OrthoDB" id="3164at2157"/>
<evidence type="ECO:0000313" key="3">
    <source>
        <dbReference type="EMBL" id="OYR63392.1"/>
    </source>
</evidence>
<evidence type="ECO:0000313" key="6">
    <source>
        <dbReference type="Proteomes" id="UP000216758"/>
    </source>
</evidence>
<feature type="domain" description="Sulfatase N-terminal" evidence="2">
    <location>
        <begin position="4"/>
        <end position="351"/>
    </location>
</feature>
<accession>A0A256J4T6</accession>
<dbReference type="AlphaFoldDB" id="A0A256J4T6"/>
<dbReference type="InterPro" id="IPR000917">
    <property type="entry name" value="Sulfatase_N"/>
</dbReference>
<organism evidence="3 5">
    <name type="scientific">Halorubrum ezzemoulense</name>
    <name type="common">Halorubrum chaoviator</name>
    <dbReference type="NCBI Taxonomy" id="337243"/>
    <lineage>
        <taxon>Archaea</taxon>
        <taxon>Methanobacteriati</taxon>
        <taxon>Methanobacteriota</taxon>
        <taxon>Stenosarchaea group</taxon>
        <taxon>Halobacteria</taxon>
        <taxon>Halobacteriales</taxon>
        <taxon>Haloferacaceae</taxon>
        <taxon>Halorubrum</taxon>
    </lineage>
</organism>
<dbReference type="EMBL" id="NHOZ01000066">
    <property type="protein sequence ID" value="OYR63392.1"/>
    <property type="molecule type" value="Genomic_DNA"/>
</dbReference>
<dbReference type="Proteomes" id="UP000216758">
    <property type="component" value="Unassembled WGS sequence"/>
</dbReference>
<dbReference type="Proteomes" id="UP000215731">
    <property type="component" value="Unassembled WGS sequence"/>
</dbReference>
<evidence type="ECO:0000313" key="5">
    <source>
        <dbReference type="Proteomes" id="UP000215731"/>
    </source>
</evidence>
<dbReference type="SUPFAM" id="SSF53649">
    <property type="entry name" value="Alkaline phosphatase-like"/>
    <property type="match status" value="1"/>
</dbReference>
<evidence type="ECO:0000313" key="4">
    <source>
        <dbReference type="EMBL" id="OYR71805.1"/>
    </source>
</evidence>
<dbReference type="RefSeq" id="WP_094552927.1">
    <property type="nucleotide sequence ID" value="NZ_JAQLUF010000002.1"/>
</dbReference>
<protein>
    <recommendedName>
        <fullName evidence="2">Sulfatase N-terminal domain-containing protein</fullName>
    </recommendedName>
</protein>
<dbReference type="PANTHER" id="PTHR43751:SF3">
    <property type="entry name" value="SULFATASE N-TERMINAL DOMAIN-CONTAINING PROTEIN"/>
    <property type="match status" value="1"/>
</dbReference>
<dbReference type="PANTHER" id="PTHR43751">
    <property type="entry name" value="SULFATASE"/>
    <property type="match status" value="1"/>
</dbReference>
<feature type="region of interest" description="Disordered" evidence="1">
    <location>
        <begin position="443"/>
        <end position="472"/>
    </location>
</feature>
<dbReference type="InterPro" id="IPR017850">
    <property type="entry name" value="Alkaline_phosphatase_core_sf"/>
</dbReference>
<dbReference type="CDD" id="cd16148">
    <property type="entry name" value="sulfatase_like"/>
    <property type="match status" value="1"/>
</dbReference>
<evidence type="ECO:0000256" key="1">
    <source>
        <dbReference type="SAM" id="MobiDB-lite"/>
    </source>
</evidence>
<name>A0A256J4T6_HALEZ</name>
<dbReference type="Gene3D" id="3.40.720.10">
    <property type="entry name" value="Alkaline Phosphatase, subunit A"/>
    <property type="match status" value="1"/>
</dbReference>
<reference evidence="5 6" key="1">
    <citation type="journal article" date="2014" name="Front. Microbiol.">
        <title>Population and genomic analysis of the genus Halorubrum.</title>
        <authorList>
            <person name="Fullmer M.S."/>
            <person name="Soucy S.M."/>
            <person name="Swithers K.S."/>
            <person name="Makkay A.M."/>
            <person name="Wheeler R."/>
            <person name="Ventosa A."/>
            <person name="Gogarten J.P."/>
            <person name="Papke R.T."/>
        </authorList>
    </citation>
    <scope>NUCLEOTIDE SEQUENCE [LARGE SCALE GENOMIC DNA]</scope>
    <source>
        <strain evidence="4 6">G37</strain>
        <strain evidence="3 5">Ga36</strain>
    </source>
</reference>
<evidence type="ECO:0000259" key="2">
    <source>
        <dbReference type="Pfam" id="PF00884"/>
    </source>
</evidence>